<comment type="caution">
    <text evidence="2">The sequence shown here is derived from an EMBL/GenBank/DDBJ whole genome shotgun (WGS) entry which is preliminary data.</text>
</comment>
<evidence type="ECO:0000256" key="1">
    <source>
        <dbReference type="SAM" id="Phobius"/>
    </source>
</evidence>
<proteinExistence type="predicted"/>
<dbReference type="PANTHER" id="PTHR34351:SF1">
    <property type="entry name" value="SLR1927 PROTEIN"/>
    <property type="match status" value="1"/>
</dbReference>
<evidence type="ECO:0000313" key="2">
    <source>
        <dbReference type="EMBL" id="GGW76067.1"/>
    </source>
</evidence>
<organism evidence="2 3">
    <name type="scientific">Alteromonas halophila</name>
    <dbReference type="NCBI Taxonomy" id="516698"/>
    <lineage>
        <taxon>Bacteria</taxon>
        <taxon>Pseudomonadati</taxon>
        <taxon>Pseudomonadota</taxon>
        <taxon>Gammaproteobacteria</taxon>
        <taxon>Alteromonadales</taxon>
        <taxon>Alteromonadaceae</taxon>
        <taxon>Alteromonas/Salinimonas group</taxon>
        <taxon>Alteromonas</taxon>
    </lineage>
</organism>
<accession>A0A918JDT9</accession>
<feature type="transmembrane region" description="Helical" evidence="1">
    <location>
        <begin position="33"/>
        <end position="56"/>
    </location>
</feature>
<dbReference type="PANTHER" id="PTHR34351">
    <property type="entry name" value="SLR1927 PROTEIN-RELATED"/>
    <property type="match status" value="1"/>
</dbReference>
<keyword evidence="1" id="KW-1133">Transmembrane helix</keyword>
<protein>
    <submittedName>
        <fullName evidence="2">DUF58 domain-containing protein</fullName>
    </submittedName>
</protein>
<keyword evidence="1" id="KW-0472">Membrane</keyword>
<keyword evidence="3" id="KW-1185">Reference proteome</keyword>
<sequence length="324" mass="36799">MRWLRQRLSSRWQRWIDARIPAARQHSLNLKSIFIFPSIFGWGYLVMCVCLFLLGTNYQNNLMLFLCYFLAALMLVNLFTSYQNMAALKITSDPIKPVFAGQPATLVLEVASQNTKHPDINGLLNAHWLAESGVVHTDLDDGQWQLRLPYFTEQRGIVSLPRVTVFSNYPLGLFKCWSHLDFDQTLVIYPKLIPAPVRLESVSGEGDAQTEQTGYDDFYSLRKYELGEPLQRVAWKHVAKGGDWVSKAFSQQQSESGYLCLADGKNIETALSQLAYQIDNLTDKAVQFGLRLPDKVVPPASGAEHRHVCLSLLAVYPDEDRMPR</sequence>
<feature type="transmembrane region" description="Helical" evidence="1">
    <location>
        <begin position="62"/>
        <end position="80"/>
    </location>
</feature>
<dbReference type="EMBL" id="BMXP01000001">
    <property type="protein sequence ID" value="GGW76067.1"/>
    <property type="molecule type" value="Genomic_DNA"/>
</dbReference>
<reference evidence="2" key="2">
    <citation type="submission" date="2020-09" db="EMBL/GenBank/DDBJ databases">
        <authorList>
            <person name="Sun Q."/>
            <person name="Kim S."/>
        </authorList>
    </citation>
    <scope>NUCLEOTIDE SEQUENCE</scope>
    <source>
        <strain evidence="2">KCTC 22164</strain>
    </source>
</reference>
<dbReference type="AlphaFoldDB" id="A0A918JDT9"/>
<dbReference type="Proteomes" id="UP000631300">
    <property type="component" value="Unassembled WGS sequence"/>
</dbReference>
<gene>
    <name evidence="2" type="ORF">GCM10007391_05650</name>
</gene>
<evidence type="ECO:0000313" key="3">
    <source>
        <dbReference type="Proteomes" id="UP000631300"/>
    </source>
</evidence>
<dbReference type="RefSeq" id="WP_189403559.1">
    <property type="nucleotide sequence ID" value="NZ_BMXP01000001.1"/>
</dbReference>
<keyword evidence="1" id="KW-0812">Transmembrane</keyword>
<name>A0A918JDT9_9ALTE</name>
<reference evidence="2" key="1">
    <citation type="journal article" date="2014" name="Int. J. Syst. Evol. Microbiol.">
        <title>Complete genome sequence of Corynebacterium casei LMG S-19264T (=DSM 44701T), isolated from a smear-ripened cheese.</title>
        <authorList>
            <consortium name="US DOE Joint Genome Institute (JGI-PGF)"/>
            <person name="Walter F."/>
            <person name="Albersmeier A."/>
            <person name="Kalinowski J."/>
            <person name="Ruckert C."/>
        </authorList>
    </citation>
    <scope>NUCLEOTIDE SEQUENCE</scope>
    <source>
        <strain evidence="2">KCTC 22164</strain>
    </source>
</reference>